<dbReference type="InterPro" id="IPR034907">
    <property type="entry name" value="NDK-like_dom"/>
</dbReference>
<accession>A0A523XUM7</accession>
<evidence type="ECO:0000256" key="9">
    <source>
        <dbReference type="ARBA" id="ARBA00022842"/>
    </source>
</evidence>
<comment type="cofactor">
    <cofactor evidence="1">
        <name>Mg(2+)</name>
        <dbReference type="ChEBI" id="CHEBI:18420"/>
    </cofactor>
</comment>
<feature type="domain" description="Nucleoside diphosphate kinase-like" evidence="13">
    <location>
        <begin position="1"/>
        <end position="138"/>
    </location>
</feature>
<dbReference type="FunFam" id="3.30.70.141:FF:000017">
    <property type="entry name" value="Nucleoside diphosphate kinase"/>
    <property type="match status" value="1"/>
</dbReference>
<keyword evidence="6" id="KW-0547">Nucleotide-binding</keyword>
<feature type="binding site" evidence="11">
    <location>
        <position position="57"/>
    </location>
    <ligand>
        <name>ATP</name>
        <dbReference type="ChEBI" id="CHEBI:30616"/>
    </ligand>
</feature>
<dbReference type="Gene3D" id="3.30.70.141">
    <property type="entry name" value="Nucleoside diphosphate kinase-like domain"/>
    <property type="match status" value="1"/>
</dbReference>
<comment type="similarity">
    <text evidence="2 11 12">Belongs to the NDK family.</text>
</comment>
<dbReference type="PRINTS" id="PR01243">
    <property type="entry name" value="NUCDPKINASE"/>
</dbReference>
<dbReference type="CDD" id="cd04413">
    <property type="entry name" value="NDPk_I"/>
    <property type="match status" value="1"/>
</dbReference>
<dbReference type="InterPro" id="IPR001564">
    <property type="entry name" value="Nucleoside_diP_kinase"/>
</dbReference>
<proteinExistence type="inferred from homology"/>
<dbReference type="EMBL" id="SOIP01000071">
    <property type="protein sequence ID" value="TET83023.1"/>
    <property type="molecule type" value="Genomic_DNA"/>
</dbReference>
<sequence length="147" mass="16084">MECTLLIIKPDAVSGHHIGDILSAVEKNGFIIIKMRMLVMDNQTAARLYAPHKGKPFYEPLLQFMTSGPIVVCLLERADAVQTLRKLMGETDSTKAASGTLRALYGANKQTNAVHGADSEESFKRECAIFFGGRENWESLAAKGPSK</sequence>
<evidence type="ECO:0000256" key="10">
    <source>
        <dbReference type="ARBA" id="ARBA00023080"/>
    </source>
</evidence>
<dbReference type="Pfam" id="PF00334">
    <property type="entry name" value="NDK"/>
    <property type="match status" value="1"/>
</dbReference>
<evidence type="ECO:0000256" key="12">
    <source>
        <dbReference type="RuleBase" id="RU004011"/>
    </source>
</evidence>
<evidence type="ECO:0000313" key="15">
    <source>
        <dbReference type="EMBL" id="TET83023.1"/>
    </source>
</evidence>
<evidence type="ECO:0000256" key="11">
    <source>
        <dbReference type="PROSITE-ProRule" id="PRU00706"/>
    </source>
</evidence>
<evidence type="ECO:0000256" key="2">
    <source>
        <dbReference type="ARBA" id="ARBA00008142"/>
    </source>
</evidence>
<dbReference type="Proteomes" id="UP000315534">
    <property type="component" value="Unassembled WGS sequence"/>
</dbReference>
<dbReference type="Proteomes" id="UP000315525">
    <property type="component" value="Unassembled WGS sequence"/>
</dbReference>
<evidence type="ECO:0000256" key="5">
    <source>
        <dbReference type="ARBA" id="ARBA00022723"/>
    </source>
</evidence>
<evidence type="ECO:0000256" key="8">
    <source>
        <dbReference type="ARBA" id="ARBA00022840"/>
    </source>
</evidence>
<dbReference type="NCBIfam" id="NF001908">
    <property type="entry name" value="PRK00668.1"/>
    <property type="match status" value="1"/>
</dbReference>
<dbReference type="GO" id="GO:0005524">
    <property type="term" value="F:ATP binding"/>
    <property type="evidence" value="ECO:0007669"/>
    <property type="project" value="UniProtKB-KW"/>
</dbReference>
<protein>
    <recommendedName>
        <fullName evidence="3">nucleoside-diphosphate kinase</fullName>
        <ecNumber evidence="3">2.7.4.6</ecNumber>
    </recommendedName>
</protein>
<dbReference type="GO" id="GO:0006241">
    <property type="term" value="P:CTP biosynthetic process"/>
    <property type="evidence" value="ECO:0007669"/>
    <property type="project" value="InterPro"/>
</dbReference>
<dbReference type="PANTHER" id="PTHR46161:SF3">
    <property type="entry name" value="NUCLEOSIDE DIPHOSPHATE KINASE DDB_G0292928-RELATED"/>
    <property type="match status" value="1"/>
</dbReference>
<feature type="active site" description="Pros-phosphohistidine intermediate" evidence="11">
    <location>
        <position position="115"/>
    </location>
</feature>
<dbReference type="AlphaFoldDB" id="A0A523XUM7"/>
<keyword evidence="5" id="KW-0479">Metal-binding</keyword>
<feature type="binding site" evidence="11">
    <location>
        <position position="102"/>
    </location>
    <ligand>
        <name>ATP</name>
        <dbReference type="ChEBI" id="CHEBI:30616"/>
    </ligand>
</feature>
<name>A0A523XUM7_UNCT6</name>
<organism evidence="15 17">
    <name type="scientific">candidate division TA06 bacterium</name>
    <dbReference type="NCBI Taxonomy" id="2250710"/>
    <lineage>
        <taxon>Bacteria</taxon>
        <taxon>Bacteria division TA06</taxon>
    </lineage>
</organism>
<dbReference type="GO" id="GO:0004550">
    <property type="term" value="F:nucleoside diphosphate kinase activity"/>
    <property type="evidence" value="ECO:0007669"/>
    <property type="project" value="UniProtKB-EC"/>
</dbReference>
<keyword evidence="4 15" id="KW-0808">Transferase</keyword>
<dbReference type="GO" id="GO:0006183">
    <property type="term" value="P:GTP biosynthetic process"/>
    <property type="evidence" value="ECO:0007669"/>
    <property type="project" value="InterPro"/>
</dbReference>
<dbReference type="EMBL" id="SOJN01000123">
    <property type="protein sequence ID" value="TET44507.1"/>
    <property type="molecule type" value="Genomic_DNA"/>
</dbReference>
<reference evidence="16 17" key="1">
    <citation type="submission" date="2019-03" db="EMBL/GenBank/DDBJ databases">
        <title>Metabolic potential of uncultured bacteria and archaea associated with petroleum seepage in deep-sea sediments.</title>
        <authorList>
            <person name="Dong X."/>
            <person name="Hubert C."/>
        </authorList>
    </citation>
    <scope>NUCLEOTIDE SEQUENCE [LARGE SCALE GENOMIC DNA]</scope>
    <source>
        <strain evidence="15">E29_bin36</strain>
        <strain evidence="14">E44_bin18</strain>
    </source>
</reference>
<dbReference type="PANTHER" id="PTHR46161">
    <property type="entry name" value="NUCLEOSIDE DIPHOSPHATE KINASE"/>
    <property type="match status" value="1"/>
</dbReference>
<evidence type="ECO:0000313" key="14">
    <source>
        <dbReference type="EMBL" id="TET44507.1"/>
    </source>
</evidence>
<dbReference type="PROSITE" id="PS51374">
    <property type="entry name" value="NDPK_LIKE"/>
    <property type="match status" value="1"/>
</dbReference>
<feature type="binding site" evidence="11">
    <location>
        <position position="9"/>
    </location>
    <ligand>
        <name>ATP</name>
        <dbReference type="ChEBI" id="CHEBI:30616"/>
    </ligand>
</feature>
<feature type="binding site" evidence="11">
    <location>
        <position position="91"/>
    </location>
    <ligand>
        <name>ATP</name>
        <dbReference type="ChEBI" id="CHEBI:30616"/>
    </ligand>
</feature>
<evidence type="ECO:0000256" key="4">
    <source>
        <dbReference type="ARBA" id="ARBA00022679"/>
    </source>
</evidence>
<feature type="binding site" evidence="11">
    <location>
        <position position="112"/>
    </location>
    <ligand>
        <name>ATP</name>
        <dbReference type="ChEBI" id="CHEBI:30616"/>
    </ligand>
</feature>
<dbReference type="EC" id="2.7.4.6" evidence="3"/>
<feature type="binding site" evidence="11">
    <location>
        <position position="85"/>
    </location>
    <ligand>
        <name>ATP</name>
        <dbReference type="ChEBI" id="CHEBI:30616"/>
    </ligand>
</feature>
<dbReference type="SUPFAM" id="SSF54919">
    <property type="entry name" value="Nucleoside diphosphate kinase, NDK"/>
    <property type="match status" value="1"/>
</dbReference>
<keyword evidence="8" id="KW-0067">ATP-binding</keyword>
<evidence type="ECO:0000259" key="13">
    <source>
        <dbReference type="SMART" id="SM00562"/>
    </source>
</evidence>
<dbReference type="GO" id="GO:0046872">
    <property type="term" value="F:metal ion binding"/>
    <property type="evidence" value="ECO:0007669"/>
    <property type="project" value="UniProtKB-KW"/>
</dbReference>
<evidence type="ECO:0000256" key="6">
    <source>
        <dbReference type="ARBA" id="ARBA00022741"/>
    </source>
</evidence>
<dbReference type="SMART" id="SM00562">
    <property type="entry name" value="NDK"/>
    <property type="match status" value="1"/>
</dbReference>
<evidence type="ECO:0000313" key="17">
    <source>
        <dbReference type="Proteomes" id="UP000315534"/>
    </source>
</evidence>
<keyword evidence="10" id="KW-0546">Nucleotide metabolism</keyword>
<comment type="caution">
    <text evidence="15">The sequence shown here is derived from an EMBL/GenBank/DDBJ whole genome shotgun (WGS) entry which is preliminary data.</text>
</comment>
<keyword evidence="9" id="KW-0460">Magnesium</keyword>
<dbReference type="GO" id="GO:0006228">
    <property type="term" value="P:UTP biosynthetic process"/>
    <property type="evidence" value="ECO:0007669"/>
    <property type="project" value="InterPro"/>
</dbReference>
<evidence type="ECO:0000313" key="16">
    <source>
        <dbReference type="Proteomes" id="UP000315525"/>
    </source>
</evidence>
<evidence type="ECO:0000256" key="3">
    <source>
        <dbReference type="ARBA" id="ARBA00012966"/>
    </source>
</evidence>
<dbReference type="InterPro" id="IPR036850">
    <property type="entry name" value="NDK-like_dom_sf"/>
</dbReference>
<gene>
    <name evidence="15" type="ORF">E3J38_01200</name>
    <name evidence="14" type="ORF">E3J62_10335</name>
</gene>
<evidence type="ECO:0000256" key="1">
    <source>
        <dbReference type="ARBA" id="ARBA00001946"/>
    </source>
</evidence>
<keyword evidence="7 15" id="KW-0418">Kinase</keyword>
<evidence type="ECO:0000256" key="7">
    <source>
        <dbReference type="ARBA" id="ARBA00022777"/>
    </source>
</evidence>